<accession>A0AAX4MW17</accession>
<evidence type="ECO:0000313" key="1">
    <source>
        <dbReference type="EMBL" id="WYN05138.1"/>
    </source>
</evidence>
<keyword evidence="2" id="KW-1185">Reference proteome</keyword>
<proteinExistence type="predicted"/>
<protein>
    <submittedName>
        <fullName evidence="1">Uncharacterized protein</fullName>
    </submittedName>
</protein>
<gene>
    <name evidence="1" type="ORF">ISREJYDI_CDS0178</name>
</gene>
<dbReference type="EMBL" id="PP551948">
    <property type="protein sequence ID" value="WYN05138.1"/>
    <property type="molecule type" value="Genomic_DNA"/>
</dbReference>
<name>A0AAX4MW17_9CAUD</name>
<organism evidence="1 2">
    <name type="scientific">Pseudomonas phage UNO-G1W1</name>
    <dbReference type="NCBI Taxonomy" id="3136609"/>
    <lineage>
        <taxon>Viruses</taxon>
        <taxon>Duplodnaviria</taxon>
        <taxon>Heunggongvirae</taxon>
        <taxon>Uroviricota</taxon>
        <taxon>Caudoviricetes</taxon>
        <taxon>Vandenendeviridae</taxon>
        <taxon>Gorskivirinae</taxon>
        <taxon>Omahavirus</taxon>
        <taxon>Omahavirus UNOG1W1</taxon>
    </lineage>
</organism>
<evidence type="ECO:0000313" key="2">
    <source>
        <dbReference type="Proteomes" id="UP001447006"/>
    </source>
</evidence>
<reference evidence="1 2" key="1">
    <citation type="submission" date="2024-03" db="EMBL/GenBank/DDBJ databases">
        <title>Complete Genome Sequence of a Pseudomonas fluorescens Bacteriophage UNO-G1W1 isolated from freshwater ice in Nebraska.</title>
        <authorList>
            <person name="Neville A.J."/>
            <person name="Schulze T.T."/>
            <person name="Davis P.H."/>
        </authorList>
    </citation>
    <scope>NUCLEOTIDE SEQUENCE [LARGE SCALE GENOMIC DNA]</scope>
</reference>
<sequence length="147" mass="17281">MVDSLIDKRKHYTMEQHYCYSDFDFYKNREGSTEVGRVMFDQLASKAGVERWAIIDTYTMKGKWSTQHILVMQNKEGVQIETGGYGWKRVYTEHDLAEKRKVEYNNFFAALAECGKLCPAGASRWFNEAVLENFDHTFEEILYYGEE</sequence>
<dbReference type="Proteomes" id="UP001447006">
    <property type="component" value="Segment"/>
</dbReference>